<gene>
    <name evidence="4" type="ORF">SAMN05192580_1727</name>
</gene>
<dbReference type="PROSITE" id="PS51077">
    <property type="entry name" value="HTH_ICLR"/>
    <property type="match status" value="1"/>
</dbReference>
<dbReference type="GO" id="GO:0003677">
    <property type="term" value="F:DNA binding"/>
    <property type="evidence" value="ECO:0007669"/>
    <property type="project" value="InterPro"/>
</dbReference>
<dbReference type="STRING" id="1166337.SAMN05192580_1727"/>
<dbReference type="InterPro" id="IPR036390">
    <property type="entry name" value="WH_DNA-bd_sf"/>
</dbReference>
<dbReference type="GO" id="GO:0003700">
    <property type="term" value="F:DNA-binding transcription factor activity"/>
    <property type="evidence" value="ECO:0007669"/>
    <property type="project" value="TreeGrafter"/>
</dbReference>
<sequence>MATRTVPQADNAPRSGGRNGVKSCLRALDVIEYFTGHAVPARTIDISEALGIPNSSADEILRTLAASGYLSYNRVTKRYAPSYRLVATVRGIEHGFFGGDCIHDLLTDLRVETGATVYLTLQNDCWVQSVAEIRGSWLAPRAEPDYPTEVIRYDHDRWRPGTNFAAAMLAQKSNVEIMELATRAQQMGLGPKGPALMKSLVDHVARTRAQGFAMCRRGDYAPVDSMAVPLHIPHAVTPYAVGVVGDTLFTGDGDVKRMASAMRGVIARHSEALHRMPARSAAGIH</sequence>
<evidence type="ECO:0000256" key="1">
    <source>
        <dbReference type="ARBA" id="ARBA00023015"/>
    </source>
</evidence>
<name>A0A1I6KGU0_9SPHN</name>
<organism evidence="4 5">
    <name type="scientific">Sphingomonas jatrophae</name>
    <dbReference type="NCBI Taxonomy" id="1166337"/>
    <lineage>
        <taxon>Bacteria</taxon>
        <taxon>Pseudomonadati</taxon>
        <taxon>Pseudomonadota</taxon>
        <taxon>Alphaproteobacteria</taxon>
        <taxon>Sphingomonadales</taxon>
        <taxon>Sphingomonadaceae</taxon>
        <taxon>Sphingomonas</taxon>
    </lineage>
</organism>
<dbReference type="Pfam" id="PF09339">
    <property type="entry name" value="HTH_IclR"/>
    <property type="match status" value="1"/>
</dbReference>
<dbReference type="EMBL" id="FOZG01000001">
    <property type="protein sequence ID" value="SFR90451.1"/>
    <property type="molecule type" value="Genomic_DNA"/>
</dbReference>
<evidence type="ECO:0000259" key="3">
    <source>
        <dbReference type="PROSITE" id="PS51077"/>
    </source>
</evidence>
<dbReference type="InterPro" id="IPR036388">
    <property type="entry name" value="WH-like_DNA-bd_sf"/>
</dbReference>
<reference evidence="4 5" key="1">
    <citation type="submission" date="2016-10" db="EMBL/GenBank/DDBJ databases">
        <authorList>
            <person name="de Groot N.N."/>
        </authorList>
    </citation>
    <scope>NUCLEOTIDE SEQUENCE [LARGE SCALE GENOMIC DNA]</scope>
    <source>
        <strain evidence="4 5">S5-249</strain>
    </source>
</reference>
<feature type="domain" description="HTH iclR-type" evidence="3">
    <location>
        <begin position="21"/>
        <end position="83"/>
    </location>
</feature>
<dbReference type="InterPro" id="IPR050707">
    <property type="entry name" value="HTH_MetabolicPath_Reg"/>
</dbReference>
<evidence type="ECO:0000313" key="5">
    <source>
        <dbReference type="Proteomes" id="UP000198824"/>
    </source>
</evidence>
<proteinExistence type="predicted"/>
<keyword evidence="2" id="KW-0804">Transcription</keyword>
<dbReference type="Gene3D" id="1.10.10.10">
    <property type="entry name" value="Winged helix-like DNA-binding domain superfamily/Winged helix DNA-binding domain"/>
    <property type="match status" value="1"/>
</dbReference>
<keyword evidence="5" id="KW-1185">Reference proteome</keyword>
<dbReference type="Gene3D" id="3.30.450.40">
    <property type="match status" value="1"/>
</dbReference>
<dbReference type="SUPFAM" id="SSF55781">
    <property type="entry name" value="GAF domain-like"/>
    <property type="match status" value="1"/>
</dbReference>
<dbReference type="Proteomes" id="UP000198824">
    <property type="component" value="Unassembled WGS sequence"/>
</dbReference>
<dbReference type="PANTHER" id="PTHR30136">
    <property type="entry name" value="HELIX-TURN-HELIX TRANSCRIPTIONAL REGULATOR, ICLR FAMILY"/>
    <property type="match status" value="1"/>
</dbReference>
<evidence type="ECO:0000313" key="4">
    <source>
        <dbReference type="EMBL" id="SFR90451.1"/>
    </source>
</evidence>
<keyword evidence="1" id="KW-0805">Transcription regulation</keyword>
<dbReference type="InterPro" id="IPR005471">
    <property type="entry name" value="Tscrpt_reg_IclR_N"/>
</dbReference>
<dbReference type="SUPFAM" id="SSF46785">
    <property type="entry name" value="Winged helix' DNA-binding domain"/>
    <property type="match status" value="1"/>
</dbReference>
<dbReference type="InterPro" id="IPR029016">
    <property type="entry name" value="GAF-like_dom_sf"/>
</dbReference>
<dbReference type="PANTHER" id="PTHR30136:SF35">
    <property type="entry name" value="HTH-TYPE TRANSCRIPTIONAL REGULATOR RV1719"/>
    <property type="match status" value="1"/>
</dbReference>
<protein>
    <submittedName>
        <fullName evidence="4">Transcriptional regulator, IclR family</fullName>
    </submittedName>
</protein>
<dbReference type="OrthoDB" id="1634354at2"/>
<accession>A0A1I6KGU0</accession>
<evidence type="ECO:0000256" key="2">
    <source>
        <dbReference type="ARBA" id="ARBA00023163"/>
    </source>
</evidence>
<dbReference type="GO" id="GO:0045892">
    <property type="term" value="P:negative regulation of DNA-templated transcription"/>
    <property type="evidence" value="ECO:0007669"/>
    <property type="project" value="TreeGrafter"/>
</dbReference>
<dbReference type="AlphaFoldDB" id="A0A1I6KGU0"/>